<name>A0A6J0BPB7_NEOLC</name>
<dbReference type="KEGG" id="nlo:107221810"/>
<dbReference type="OrthoDB" id="7675754at2759"/>
<evidence type="ECO:0000313" key="2">
    <source>
        <dbReference type="Proteomes" id="UP000829291"/>
    </source>
</evidence>
<dbReference type="Pfam" id="PF16037">
    <property type="entry name" value="DUF4790"/>
    <property type="match status" value="1"/>
</dbReference>
<dbReference type="GeneID" id="107221810"/>
<protein>
    <submittedName>
        <fullName evidence="3">Uncharacterized protein LOC107221810</fullName>
    </submittedName>
</protein>
<organism evidence="3">
    <name type="scientific">Neodiprion lecontei</name>
    <name type="common">Redheaded pine sawfly</name>
    <dbReference type="NCBI Taxonomy" id="441921"/>
    <lineage>
        <taxon>Eukaryota</taxon>
        <taxon>Metazoa</taxon>
        <taxon>Ecdysozoa</taxon>
        <taxon>Arthropoda</taxon>
        <taxon>Hexapoda</taxon>
        <taxon>Insecta</taxon>
        <taxon>Pterygota</taxon>
        <taxon>Neoptera</taxon>
        <taxon>Endopterygota</taxon>
        <taxon>Hymenoptera</taxon>
        <taxon>Tenthredinoidea</taxon>
        <taxon>Diprionidae</taxon>
        <taxon>Diprioninae</taxon>
        <taxon>Neodiprion</taxon>
    </lineage>
</organism>
<gene>
    <name evidence="3" type="primary">LOC107221810</name>
</gene>
<dbReference type="AlphaFoldDB" id="A0A6J0BPB7"/>
<dbReference type="Proteomes" id="UP000829291">
    <property type="component" value="Chromosome 5"/>
</dbReference>
<dbReference type="InParanoid" id="A0A6J0BPB7"/>
<reference evidence="3" key="1">
    <citation type="submission" date="2025-08" db="UniProtKB">
        <authorList>
            <consortium name="RefSeq"/>
        </authorList>
    </citation>
    <scope>IDENTIFICATION</scope>
    <source>
        <tissue evidence="3">Thorax and Abdomen</tissue>
    </source>
</reference>
<keyword evidence="2" id="KW-1185">Reference proteome</keyword>
<sequence>MSDTVVQTSASIPSARKRGLSAARVSLKAASSISKTVSNLRQGRAESGQILSGSQTPESIHKSVSIVATDKSASSFQTGTPKPMGNSVPGVEIKARSSAAEEDGEVELKTKTIYIDEFGGRKPEGLRMRPTKFMRKYPELFRSDVSVHPSYTGLLNYPYNVICRQRFHKNKLKMNRQLNREIQNITMTQSLALDGVRVGRTFTVGFPSSALKVPDFATPNDRLRLDRMLVER</sequence>
<dbReference type="RefSeq" id="XP_015516425.2">
    <property type="nucleotide sequence ID" value="XM_015660939.2"/>
</dbReference>
<evidence type="ECO:0000256" key="1">
    <source>
        <dbReference type="SAM" id="MobiDB-lite"/>
    </source>
</evidence>
<dbReference type="InterPro" id="IPR032004">
    <property type="entry name" value="DUF4790"/>
</dbReference>
<evidence type="ECO:0000313" key="3">
    <source>
        <dbReference type="RefSeq" id="XP_015516425.2"/>
    </source>
</evidence>
<accession>A0A6J0BPB7</accession>
<proteinExistence type="predicted"/>
<feature type="region of interest" description="Disordered" evidence="1">
    <location>
        <begin position="38"/>
        <end position="57"/>
    </location>
</feature>